<accession>A0A7J7KHP4</accession>
<dbReference type="GO" id="GO:0000977">
    <property type="term" value="F:RNA polymerase II transcription regulatory region sequence-specific DNA binding"/>
    <property type="evidence" value="ECO:0007669"/>
    <property type="project" value="TreeGrafter"/>
</dbReference>
<keyword evidence="1" id="KW-0238">DNA-binding</keyword>
<evidence type="ECO:0000256" key="1">
    <source>
        <dbReference type="ARBA" id="ARBA00023125"/>
    </source>
</evidence>
<organism evidence="5 6">
    <name type="scientific">Bugula neritina</name>
    <name type="common">Brown bryozoan</name>
    <name type="synonym">Sertularia neritina</name>
    <dbReference type="NCBI Taxonomy" id="10212"/>
    <lineage>
        <taxon>Eukaryota</taxon>
        <taxon>Metazoa</taxon>
        <taxon>Spiralia</taxon>
        <taxon>Lophotrochozoa</taxon>
        <taxon>Bryozoa</taxon>
        <taxon>Gymnolaemata</taxon>
        <taxon>Cheilostomatida</taxon>
        <taxon>Flustrina</taxon>
        <taxon>Buguloidea</taxon>
        <taxon>Bugulidae</taxon>
        <taxon>Bugula</taxon>
    </lineage>
</organism>
<name>A0A7J7KHP4_BUGNE</name>
<dbReference type="AlphaFoldDB" id="A0A7J7KHP4"/>
<dbReference type="PANTHER" id="PTHR45885:SF1">
    <property type="entry name" value="CELL DIVISION CYCLE 5-LIKE PROTEIN"/>
    <property type="match status" value="1"/>
</dbReference>
<gene>
    <name evidence="5" type="ORF">EB796_003895</name>
</gene>
<feature type="region of interest" description="Disordered" evidence="3">
    <location>
        <begin position="250"/>
        <end position="279"/>
    </location>
</feature>
<keyword evidence="2" id="KW-0539">Nucleus</keyword>
<dbReference type="EMBL" id="VXIV02000516">
    <property type="protein sequence ID" value="KAF6037795.1"/>
    <property type="molecule type" value="Genomic_DNA"/>
</dbReference>
<evidence type="ECO:0000259" key="4">
    <source>
        <dbReference type="Pfam" id="PF11831"/>
    </source>
</evidence>
<dbReference type="GO" id="GO:0000974">
    <property type="term" value="C:Prp19 complex"/>
    <property type="evidence" value="ECO:0007669"/>
    <property type="project" value="InterPro"/>
</dbReference>
<dbReference type="PANTHER" id="PTHR45885">
    <property type="entry name" value="CELL DIVISION CYCLE 5-LIKE PROTEIN"/>
    <property type="match status" value="1"/>
</dbReference>
<sequence>MPKFPWRRNQLLDFMIHHRKNMIQRNSTLSDFVSKIWMVNSDQKLKRFAEPEKKRSKLVLPAPQISDAELEEVVKVGAAADMVRQQAEDQGSGATSNLLQNYNVTPNVASLRTPRTPALTQDLVLQEAQNIMALQNVDTPLKGGLNTALGETDFSSVTPRHLHAVTPNTVLSTPYRTPGGSTQARGGMTPAVGGSTPSQTPSIRDKLSINRDEENAMMMYDKNQQKNNLRQNLASIPVPKNEFEIVVPEDEMEAADESTVNQESFVEDQSDLDSQHYED</sequence>
<comment type="caution">
    <text evidence="5">The sequence shown here is derived from an EMBL/GenBank/DDBJ whole genome shotgun (WGS) entry which is preliminary data.</text>
</comment>
<keyword evidence="6" id="KW-1185">Reference proteome</keyword>
<dbReference type="GO" id="GO:0000981">
    <property type="term" value="F:DNA-binding transcription factor activity, RNA polymerase II-specific"/>
    <property type="evidence" value="ECO:0007669"/>
    <property type="project" value="TreeGrafter"/>
</dbReference>
<dbReference type="InterPro" id="IPR021786">
    <property type="entry name" value="Cdc5p/Cef1_C"/>
</dbReference>
<dbReference type="Proteomes" id="UP000593567">
    <property type="component" value="Unassembled WGS sequence"/>
</dbReference>
<dbReference type="GO" id="GO:0000398">
    <property type="term" value="P:mRNA splicing, via spliceosome"/>
    <property type="evidence" value="ECO:0007669"/>
    <property type="project" value="InterPro"/>
</dbReference>
<dbReference type="Pfam" id="PF11831">
    <property type="entry name" value="Myb_Cef"/>
    <property type="match status" value="1"/>
</dbReference>
<feature type="domain" description="Pre-mRNA splicing factor component Cdc5p/Cef1 C-terminal" evidence="4">
    <location>
        <begin position="166"/>
        <end position="275"/>
    </location>
</feature>
<dbReference type="GO" id="GO:0005681">
    <property type="term" value="C:spliceosomal complex"/>
    <property type="evidence" value="ECO:0007669"/>
    <property type="project" value="TreeGrafter"/>
</dbReference>
<proteinExistence type="predicted"/>
<dbReference type="OrthoDB" id="1410009at2759"/>
<feature type="region of interest" description="Disordered" evidence="3">
    <location>
        <begin position="170"/>
        <end position="203"/>
    </location>
</feature>
<evidence type="ECO:0000256" key="2">
    <source>
        <dbReference type="ARBA" id="ARBA00023242"/>
    </source>
</evidence>
<evidence type="ECO:0000256" key="3">
    <source>
        <dbReference type="SAM" id="MobiDB-lite"/>
    </source>
</evidence>
<evidence type="ECO:0000313" key="6">
    <source>
        <dbReference type="Proteomes" id="UP000593567"/>
    </source>
</evidence>
<feature type="compositionally biased region" description="Polar residues" evidence="3">
    <location>
        <begin position="170"/>
        <end position="184"/>
    </location>
</feature>
<reference evidence="5" key="1">
    <citation type="submission" date="2020-06" db="EMBL/GenBank/DDBJ databases">
        <title>Draft genome of Bugula neritina, a colonial animal packing powerful symbionts and potential medicines.</title>
        <authorList>
            <person name="Rayko M."/>
        </authorList>
    </citation>
    <scope>NUCLEOTIDE SEQUENCE [LARGE SCALE GENOMIC DNA]</scope>
    <source>
        <strain evidence="5">Kwan_BN1</strain>
    </source>
</reference>
<evidence type="ECO:0000313" key="5">
    <source>
        <dbReference type="EMBL" id="KAF6037795.1"/>
    </source>
</evidence>
<dbReference type="InterPro" id="IPR047242">
    <property type="entry name" value="CDC5L/Cef1"/>
</dbReference>
<protein>
    <submittedName>
        <fullName evidence="5">CDC5L</fullName>
    </submittedName>
</protein>